<sequence>MKYLISCLEPSANLHFKEVFEHLKKLDSACEICGIFDEKLGSPIYKSSEFSAMGFIEILPLILKAKRAIAQMVRLAAECDRVLLIDSPAFNLPLARAIKESGARAEISYYILPQVWAWKPHRAEKLKAFCDNLLSIWPFEAKFFGADCEGDKGAVPQEAESKDAAPQETKDKDAAPKENAAHPSEQSAKTAKYSFVGHPLLDEIKFQKISYEKQGKIAFMPGSRRAEISRLMPIFRALVPKFESSERVLIIPPHLMDQRDEIYGPLEGFSIANDTPSTLKDCDFAFICSGTATLEAAFIGTPFVLCYKARAFDVWLARKLVKLKHVGLANIIFDFLGEEPLHEELLQGEVSAQNLLSAYERCDAAKFKLASEKLRDYLKFGSSENVAKILTQPVS</sequence>
<comment type="catalytic activity">
    <reaction evidence="9">
        <text>a lipid X + a UDP-2-N,3-O-bis[(3R)-3-hydroxyacyl]-alpha-D-glucosamine = a lipid A disaccharide + UDP + H(+)</text>
        <dbReference type="Rhea" id="RHEA:67828"/>
        <dbReference type="ChEBI" id="CHEBI:15378"/>
        <dbReference type="ChEBI" id="CHEBI:58223"/>
        <dbReference type="ChEBI" id="CHEBI:137748"/>
        <dbReference type="ChEBI" id="CHEBI:176338"/>
        <dbReference type="ChEBI" id="CHEBI:176343"/>
        <dbReference type="EC" id="2.4.1.182"/>
    </reaction>
</comment>
<evidence type="ECO:0000256" key="1">
    <source>
        <dbReference type="ARBA" id="ARBA00002056"/>
    </source>
</evidence>
<dbReference type="InterPro" id="IPR003835">
    <property type="entry name" value="Glyco_trans_19"/>
</dbReference>
<dbReference type="SUPFAM" id="SSF53756">
    <property type="entry name" value="UDP-Glycosyltransferase/glycogen phosphorylase"/>
    <property type="match status" value="1"/>
</dbReference>
<dbReference type="GO" id="GO:0008915">
    <property type="term" value="F:lipid-A-disaccharide synthase activity"/>
    <property type="evidence" value="ECO:0007669"/>
    <property type="project" value="UniProtKB-EC"/>
</dbReference>
<dbReference type="GO" id="GO:0005543">
    <property type="term" value="F:phospholipid binding"/>
    <property type="evidence" value="ECO:0007669"/>
    <property type="project" value="TreeGrafter"/>
</dbReference>
<keyword evidence="4" id="KW-0444">Lipid biosynthesis</keyword>
<dbReference type="AlphaFoldDB" id="C8PER2"/>
<dbReference type="Pfam" id="PF02684">
    <property type="entry name" value="LpxB"/>
    <property type="match status" value="2"/>
</dbReference>
<keyword evidence="12" id="KW-1185">Reference proteome</keyword>
<evidence type="ECO:0000256" key="3">
    <source>
        <dbReference type="ARBA" id="ARBA00020902"/>
    </source>
</evidence>
<accession>C8PER2</accession>
<evidence type="ECO:0000256" key="10">
    <source>
        <dbReference type="SAM" id="MobiDB-lite"/>
    </source>
</evidence>
<dbReference type="GO" id="GO:0016020">
    <property type="term" value="C:membrane"/>
    <property type="evidence" value="ECO:0007669"/>
    <property type="project" value="GOC"/>
</dbReference>
<proteinExistence type="predicted"/>
<name>C8PER2_9BACT</name>
<evidence type="ECO:0000256" key="4">
    <source>
        <dbReference type="ARBA" id="ARBA00022516"/>
    </source>
</evidence>
<dbReference type="GO" id="GO:0009245">
    <property type="term" value="P:lipid A biosynthetic process"/>
    <property type="evidence" value="ECO:0007669"/>
    <property type="project" value="UniProtKB-KW"/>
</dbReference>
<keyword evidence="5" id="KW-0441">Lipid A biosynthesis</keyword>
<evidence type="ECO:0000256" key="2">
    <source>
        <dbReference type="ARBA" id="ARBA00012687"/>
    </source>
</evidence>
<evidence type="ECO:0000256" key="5">
    <source>
        <dbReference type="ARBA" id="ARBA00022556"/>
    </source>
</evidence>
<protein>
    <recommendedName>
        <fullName evidence="3">Lipid-A-disaccharide synthase</fullName>
        <ecNumber evidence="2">2.4.1.182</ecNumber>
    </recommendedName>
</protein>
<organism evidence="11 12">
    <name type="scientific">Campylobacter gracilis RM3268</name>
    <dbReference type="NCBI Taxonomy" id="553220"/>
    <lineage>
        <taxon>Bacteria</taxon>
        <taxon>Pseudomonadati</taxon>
        <taxon>Campylobacterota</taxon>
        <taxon>Epsilonproteobacteria</taxon>
        <taxon>Campylobacterales</taxon>
        <taxon>Campylobacteraceae</taxon>
        <taxon>Campylobacter</taxon>
    </lineage>
</organism>
<dbReference type="eggNOG" id="COG0763">
    <property type="taxonomic scope" value="Bacteria"/>
</dbReference>
<evidence type="ECO:0000256" key="7">
    <source>
        <dbReference type="ARBA" id="ARBA00022679"/>
    </source>
</evidence>
<feature type="compositionally biased region" description="Basic and acidic residues" evidence="10">
    <location>
        <begin position="159"/>
        <end position="180"/>
    </location>
</feature>
<comment type="function">
    <text evidence="1">Condensation of UDP-2,3-diacylglucosamine and 2,3-diacylglucosamine-1-phosphate to form lipid A disaccharide, a precursor of lipid A, a phosphorylated glycolipid that anchors the lipopolysaccharide to the outer membrane of the cell.</text>
</comment>
<dbReference type="OrthoDB" id="9801642at2"/>
<evidence type="ECO:0000256" key="9">
    <source>
        <dbReference type="ARBA" id="ARBA00048975"/>
    </source>
</evidence>
<evidence type="ECO:0000256" key="6">
    <source>
        <dbReference type="ARBA" id="ARBA00022676"/>
    </source>
</evidence>
<gene>
    <name evidence="11" type="primary">lpxB</name>
    <name evidence="11" type="ORF">CAMGR0001_2551</name>
</gene>
<keyword evidence="7 11" id="KW-0808">Transferase</keyword>
<evidence type="ECO:0000313" key="11">
    <source>
        <dbReference type="EMBL" id="EEV18540.1"/>
    </source>
</evidence>
<keyword evidence="8" id="KW-0443">Lipid metabolism</keyword>
<dbReference type="Proteomes" id="UP000005709">
    <property type="component" value="Unassembled WGS sequence"/>
</dbReference>
<keyword evidence="6 11" id="KW-0328">Glycosyltransferase</keyword>
<evidence type="ECO:0000313" key="12">
    <source>
        <dbReference type="Proteomes" id="UP000005709"/>
    </source>
</evidence>
<dbReference type="EC" id="2.4.1.182" evidence="2"/>
<dbReference type="PANTHER" id="PTHR30372">
    <property type="entry name" value="LIPID-A-DISACCHARIDE SYNTHASE"/>
    <property type="match status" value="1"/>
</dbReference>
<dbReference type="PANTHER" id="PTHR30372:SF4">
    <property type="entry name" value="LIPID-A-DISACCHARIDE SYNTHASE, MITOCHONDRIAL-RELATED"/>
    <property type="match status" value="1"/>
</dbReference>
<dbReference type="RefSeq" id="WP_005869562.1">
    <property type="nucleotide sequence ID" value="NZ_ACYG01000009.1"/>
</dbReference>
<reference evidence="11 12" key="1">
    <citation type="submission" date="2009-07" db="EMBL/GenBank/DDBJ databases">
        <authorList>
            <person name="Madupu R."/>
            <person name="Sebastian Y."/>
            <person name="Durkin A.S."/>
            <person name="Torralba M."/>
            <person name="Methe B."/>
            <person name="Sutton G.G."/>
            <person name="Strausberg R.L."/>
            <person name="Nelson K.E."/>
        </authorList>
    </citation>
    <scope>NUCLEOTIDE SEQUENCE [LARGE SCALE GENOMIC DNA]</scope>
    <source>
        <strain evidence="11 12">RM3268</strain>
    </source>
</reference>
<dbReference type="EMBL" id="ACYG01000009">
    <property type="protein sequence ID" value="EEV18540.1"/>
    <property type="molecule type" value="Genomic_DNA"/>
</dbReference>
<comment type="caution">
    <text evidence="11">The sequence shown here is derived from an EMBL/GenBank/DDBJ whole genome shotgun (WGS) entry which is preliminary data.</text>
</comment>
<evidence type="ECO:0000256" key="8">
    <source>
        <dbReference type="ARBA" id="ARBA00023098"/>
    </source>
</evidence>
<feature type="region of interest" description="Disordered" evidence="10">
    <location>
        <begin position="154"/>
        <end position="189"/>
    </location>
</feature>
<dbReference type="STRING" id="824.CGRAC_0420"/>